<comment type="caution">
    <text evidence="2">The sequence shown here is derived from an EMBL/GenBank/DDBJ whole genome shotgun (WGS) entry which is preliminary data.</text>
</comment>
<evidence type="ECO:0000313" key="2">
    <source>
        <dbReference type="EMBL" id="KAI3430826.1"/>
    </source>
</evidence>
<sequence length="526" mass="53952">MALHCVTNLARCGVTRDHLSAHKTATSLPASSATAANRELAESLANSFRSVALTGAEEQPVAADEQEDEEGCLQAGNDCCASSCSTSSSSSGAASQLSSPLAAFAAAEARLAHSTSEAGRRVDSMVQRLGLGQQQLTAAMPAAAANRGAAASALALLKLERLLEVPSVGSPSPALAALQKRNSVLKARLSSSSELCSSLLSQVQEGHAAAAYLQESKMGLLCKLREAQLDKARLQGTIRQLTLEAAQLSEQALQALLPAEGEEQADAAAPPCAPPAAAAVPVPAAEENWAKAPLLTGAARGPPAALCLTRDWSSVSSTSSASSKGSAWHPASAVHDFECTSASTMAAYAQGGSAGSGGQKRRRLECGKLSESLRPALVSSLAEESAAAAGPAPFHRAGSLSQRSTCTWAECDGQRSSGVAAGVAAPAAESLTPASTNATLPTQPGDEQCAPALALCATQQHSGCLALTAAAEAQQEQRYHTFDLFDSLWLGSSDNLVQRHSLERALVPAPGRHACRRRRFTGCSIM</sequence>
<gene>
    <name evidence="2" type="ORF">D9Q98_009237</name>
</gene>
<reference evidence="2" key="1">
    <citation type="journal article" date="2019" name="Plant J.">
        <title>Chlorella vulgaris genome assembly and annotation reveals the molecular basis for metabolic acclimation to high light conditions.</title>
        <authorList>
            <person name="Cecchin M."/>
            <person name="Marcolungo L."/>
            <person name="Rossato M."/>
            <person name="Girolomoni L."/>
            <person name="Cosentino E."/>
            <person name="Cuine S."/>
            <person name="Li-Beisson Y."/>
            <person name="Delledonne M."/>
            <person name="Ballottari M."/>
        </authorList>
    </citation>
    <scope>NUCLEOTIDE SEQUENCE</scope>
    <source>
        <strain evidence="2">211/11P</strain>
    </source>
</reference>
<evidence type="ECO:0000256" key="1">
    <source>
        <dbReference type="SAM" id="Coils"/>
    </source>
</evidence>
<keyword evidence="1" id="KW-0175">Coiled coil</keyword>
<organism evidence="2 3">
    <name type="scientific">Chlorella vulgaris</name>
    <name type="common">Green alga</name>
    <dbReference type="NCBI Taxonomy" id="3077"/>
    <lineage>
        <taxon>Eukaryota</taxon>
        <taxon>Viridiplantae</taxon>
        <taxon>Chlorophyta</taxon>
        <taxon>core chlorophytes</taxon>
        <taxon>Trebouxiophyceae</taxon>
        <taxon>Chlorellales</taxon>
        <taxon>Chlorellaceae</taxon>
        <taxon>Chlorella clade</taxon>
        <taxon>Chlorella</taxon>
    </lineage>
</organism>
<dbReference type="Proteomes" id="UP001055712">
    <property type="component" value="Unassembled WGS sequence"/>
</dbReference>
<evidence type="ECO:0000313" key="3">
    <source>
        <dbReference type="Proteomes" id="UP001055712"/>
    </source>
</evidence>
<protein>
    <submittedName>
        <fullName evidence="2">Uncharacterized protein</fullName>
    </submittedName>
</protein>
<feature type="coiled-coil region" evidence="1">
    <location>
        <begin position="224"/>
        <end position="251"/>
    </location>
</feature>
<dbReference type="AlphaFoldDB" id="A0A9D4YWV6"/>
<reference evidence="2" key="2">
    <citation type="submission" date="2020-11" db="EMBL/GenBank/DDBJ databases">
        <authorList>
            <person name="Cecchin M."/>
            <person name="Marcolungo L."/>
            <person name="Rossato M."/>
            <person name="Girolomoni L."/>
            <person name="Cosentino E."/>
            <person name="Cuine S."/>
            <person name="Li-Beisson Y."/>
            <person name="Delledonne M."/>
            <person name="Ballottari M."/>
        </authorList>
    </citation>
    <scope>NUCLEOTIDE SEQUENCE</scope>
    <source>
        <strain evidence="2">211/11P</strain>
        <tissue evidence="2">Whole cell</tissue>
    </source>
</reference>
<proteinExistence type="predicted"/>
<keyword evidence="3" id="KW-1185">Reference proteome</keyword>
<accession>A0A9D4YWV6</accession>
<dbReference type="EMBL" id="SIDB01000007">
    <property type="protein sequence ID" value="KAI3430826.1"/>
    <property type="molecule type" value="Genomic_DNA"/>
</dbReference>
<name>A0A9D4YWV6_CHLVU</name>